<evidence type="ECO:0000256" key="6">
    <source>
        <dbReference type="SAM" id="Phobius"/>
    </source>
</evidence>
<dbReference type="AlphaFoldDB" id="A0A194V4S1"/>
<evidence type="ECO:0000256" key="1">
    <source>
        <dbReference type="ARBA" id="ARBA00004141"/>
    </source>
</evidence>
<evidence type="ECO:0000313" key="9">
    <source>
        <dbReference type="Proteomes" id="UP000078576"/>
    </source>
</evidence>
<reference evidence="9" key="1">
    <citation type="submission" date="2014-12" db="EMBL/GenBank/DDBJ databases">
        <title>Genome Sequence of Valsa Canker Pathogens Uncovers a Specific Adaption of Colonization on Woody Bark.</title>
        <authorList>
            <person name="Yin Z."/>
            <person name="Liu H."/>
            <person name="Gao X."/>
            <person name="Li Z."/>
            <person name="Song N."/>
            <person name="Ke X."/>
            <person name="Dai Q."/>
            <person name="Wu Y."/>
            <person name="Sun Y."/>
            <person name="Xu J.-R."/>
            <person name="Kang Z.K."/>
            <person name="Wang L."/>
            <person name="Huang L."/>
        </authorList>
    </citation>
    <scope>NUCLEOTIDE SEQUENCE [LARGE SCALE GENOMIC DNA]</scope>
    <source>
        <strain evidence="9">SXYL134</strain>
    </source>
</reference>
<name>A0A194V4S1_CYTMA</name>
<feature type="transmembrane region" description="Helical" evidence="6">
    <location>
        <begin position="140"/>
        <end position="160"/>
    </location>
</feature>
<dbReference type="Pfam" id="PF20684">
    <property type="entry name" value="Fung_rhodopsin"/>
    <property type="match status" value="1"/>
</dbReference>
<protein>
    <recommendedName>
        <fullName evidence="7">Rhodopsin domain-containing protein</fullName>
    </recommendedName>
</protein>
<feature type="transmembrane region" description="Helical" evidence="6">
    <location>
        <begin position="57"/>
        <end position="76"/>
    </location>
</feature>
<sequence length="404" mass="44600">MSASPTSSDSFSREFLKVDNGGRVIAACTVILIITTILFPLRLYARSLTSAPRAWDDHVLIPSYVFLLGLIASVYAEVTQAGLGRHTVAVMTEDPNMVSKYLQLLYILDWFYVPSNMLSRISVVFLYLRIFTDRWARAACWAVMGFLVANCLATIIAAQLECTPLAYIWDKTIGGGKCFDQLLWYQLSNFPNIAGDVMIAMLPIRTVWGLRASTARKAGIATVCLAGSIGLVASCVRTSVFYTQAGTILNDPTFCDEAFSWTVVECGMYFSAACLIGMRPLFARLPTFVKVHLLHVSDDIEGGSKFGHLTPERLHSEPHHYKSEYASMQDGEDTRTDLQHQGPEGVVMVPLPGEHAHKSLVGGVSNRSEIRVETNIVVRSDLDQSYIDGNTDYVVPIHANQTNT</sequence>
<feature type="transmembrane region" description="Helical" evidence="6">
    <location>
        <begin position="258"/>
        <end position="278"/>
    </location>
</feature>
<gene>
    <name evidence="8" type="ORF">VP1G_06191</name>
</gene>
<comment type="subcellular location">
    <subcellularLocation>
        <location evidence="1">Membrane</location>
        <topology evidence="1">Multi-pass membrane protein</topology>
    </subcellularLocation>
</comment>
<evidence type="ECO:0000259" key="7">
    <source>
        <dbReference type="Pfam" id="PF20684"/>
    </source>
</evidence>
<dbReference type="EMBL" id="KN714721">
    <property type="protein sequence ID" value="KUI58883.1"/>
    <property type="molecule type" value="Genomic_DNA"/>
</dbReference>
<dbReference type="InterPro" id="IPR049326">
    <property type="entry name" value="Rhodopsin_dom_fungi"/>
</dbReference>
<comment type="similarity">
    <text evidence="5">Belongs to the SAT4 family.</text>
</comment>
<evidence type="ECO:0000256" key="2">
    <source>
        <dbReference type="ARBA" id="ARBA00022692"/>
    </source>
</evidence>
<evidence type="ECO:0000256" key="3">
    <source>
        <dbReference type="ARBA" id="ARBA00022989"/>
    </source>
</evidence>
<dbReference type="PANTHER" id="PTHR33048">
    <property type="entry name" value="PTH11-LIKE INTEGRAL MEMBRANE PROTEIN (AFU_ORTHOLOGUE AFUA_5G11245)"/>
    <property type="match status" value="1"/>
</dbReference>
<dbReference type="OrthoDB" id="5342292at2759"/>
<organism evidence="8 9">
    <name type="scientific">Cytospora mali</name>
    <name type="common">Apple Valsa canker fungus</name>
    <name type="synonym">Valsa mali</name>
    <dbReference type="NCBI Taxonomy" id="578113"/>
    <lineage>
        <taxon>Eukaryota</taxon>
        <taxon>Fungi</taxon>
        <taxon>Dikarya</taxon>
        <taxon>Ascomycota</taxon>
        <taxon>Pezizomycotina</taxon>
        <taxon>Sordariomycetes</taxon>
        <taxon>Sordariomycetidae</taxon>
        <taxon>Diaporthales</taxon>
        <taxon>Cytosporaceae</taxon>
        <taxon>Cytospora</taxon>
    </lineage>
</organism>
<feature type="transmembrane region" description="Helical" evidence="6">
    <location>
        <begin position="220"/>
        <end position="242"/>
    </location>
</feature>
<evidence type="ECO:0000313" key="8">
    <source>
        <dbReference type="EMBL" id="KUI58883.1"/>
    </source>
</evidence>
<feature type="domain" description="Rhodopsin" evidence="7">
    <location>
        <begin position="41"/>
        <end position="284"/>
    </location>
</feature>
<proteinExistence type="inferred from homology"/>
<feature type="transmembrane region" description="Helical" evidence="6">
    <location>
        <begin position="24"/>
        <end position="45"/>
    </location>
</feature>
<dbReference type="GO" id="GO:0016020">
    <property type="term" value="C:membrane"/>
    <property type="evidence" value="ECO:0007669"/>
    <property type="project" value="UniProtKB-SubCell"/>
</dbReference>
<keyword evidence="3 6" id="KW-1133">Transmembrane helix</keyword>
<keyword evidence="2 6" id="KW-0812">Transmembrane</keyword>
<feature type="transmembrane region" description="Helical" evidence="6">
    <location>
        <begin position="104"/>
        <end position="128"/>
    </location>
</feature>
<keyword evidence="4 6" id="KW-0472">Membrane</keyword>
<dbReference type="Proteomes" id="UP000078576">
    <property type="component" value="Unassembled WGS sequence"/>
</dbReference>
<evidence type="ECO:0000256" key="4">
    <source>
        <dbReference type="ARBA" id="ARBA00023136"/>
    </source>
</evidence>
<keyword evidence="9" id="KW-1185">Reference proteome</keyword>
<evidence type="ECO:0000256" key="5">
    <source>
        <dbReference type="ARBA" id="ARBA00038359"/>
    </source>
</evidence>
<accession>A0A194V4S1</accession>
<dbReference type="InterPro" id="IPR052337">
    <property type="entry name" value="SAT4-like"/>
</dbReference>
<dbReference type="PANTHER" id="PTHR33048:SF47">
    <property type="entry name" value="INTEGRAL MEMBRANE PROTEIN-RELATED"/>
    <property type="match status" value="1"/>
</dbReference>
<dbReference type="STRING" id="694573.A0A194V4S1"/>
<feature type="transmembrane region" description="Helical" evidence="6">
    <location>
        <begin position="190"/>
        <end position="208"/>
    </location>
</feature>